<dbReference type="OrthoDB" id="9803892at2"/>
<proteinExistence type="predicted"/>
<organism evidence="2 3">
    <name type="scientific">Secundilactobacillus silagincola</name>
    <dbReference type="NCBI Taxonomy" id="1714681"/>
    <lineage>
        <taxon>Bacteria</taxon>
        <taxon>Bacillati</taxon>
        <taxon>Bacillota</taxon>
        <taxon>Bacilli</taxon>
        <taxon>Lactobacillales</taxon>
        <taxon>Lactobacillaceae</taxon>
        <taxon>Secundilactobacillus</taxon>
    </lineage>
</organism>
<dbReference type="RefSeq" id="WP_098824237.1">
    <property type="nucleotide sequence ID" value="NZ_BCMJ01000003.1"/>
</dbReference>
<sequence>MKLLILAANGRIAQLVEQRILNEDQFSDVEVTLFLRNPERLDDLASNPRVTLIDGSLDDAKAVNQAMAGQDMVFVAVVDHSNNNLWTQNVISAMNNNGVSRVISSNFLGIYNEVPGEFGKWNADFLVNDMAGAQRTDKLLADSGLDYTTIRIPWLNDRDEVKYTVTHKDEPYVGVSASRQSIADLVLKMVADPTYGNKDSLGLADPDTEGSTRPVY</sequence>
<dbReference type="InterPro" id="IPR051606">
    <property type="entry name" value="Polyketide_Oxido-like"/>
</dbReference>
<dbReference type="Pfam" id="PF13460">
    <property type="entry name" value="NAD_binding_10"/>
    <property type="match status" value="1"/>
</dbReference>
<dbReference type="AlphaFoldDB" id="A0A1Z5J252"/>
<dbReference type="EMBL" id="BCMJ01000003">
    <property type="protein sequence ID" value="GAX07882.1"/>
    <property type="molecule type" value="Genomic_DNA"/>
</dbReference>
<accession>A0A1Z5J252</accession>
<gene>
    <name evidence="2" type="ORF">IWT5_01033</name>
</gene>
<dbReference type="InterPro" id="IPR036291">
    <property type="entry name" value="NAD(P)-bd_dom_sf"/>
</dbReference>
<name>A0A1Z5J252_9LACO</name>
<protein>
    <submittedName>
        <fullName evidence="2">NAD-dependent dehydratase</fullName>
    </submittedName>
</protein>
<evidence type="ECO:0000313" key="3">
    <source>
        <dbReference type="Proteomes" id="UP000223370"/>
    </source>
</evidence>
<keyword evidence="3" id="KW-1185">Reference proteome</keyword>
<evidence type="ECO:0000313" key="2">
    <source>
        <dbReference type="EMBL" id="GAX07882.1"/>
    </source>
</evidence>
<dbReference type="PANTHER" id="PTHR43355:SF2">
    <property type="entry name" value="FLAVIN REDUCTASE (NADPH)"/>
    <property type="match status" value="1"/>
</dbReference>
<evidence type="ECO:0000259" key="1">
    <source>
        <dbReference type="Pfam" id="PF13460"/>
    </source>
</evidence>
<dbReference type="GO" id="GO:0004074">
    <property type="term" value="F:biliverdin reductase [NAD(P)H] activity"/>
    <property type="evidence" value="ECO:0007669"/>
    <property type="project" value="TreeGrafter"/>
</dbReference>
<dbReference type="SUPFAM" id="SSF51735">
    <property type="entry name" value="NAD(P)-binding Rossmann-fold domains"/>
    <property type="match status" value="1"/>
</dbReference>
<dbReference type="GO" id="GO:0042602">
    <property type="term" value="F:riboflavin reductase (NADPH) activity"/>
    <property type="evidence" value="ECO:0007669"/>
    <property type="project" value="TreeGrafter"/>
</dbReference>
<comment type="caution">
    <text evidence="2">The sequence shown here is derived from an EMBL/GenBank/DDBJ whole genome shotgun (WGS) entry which is preliminary data.</text>
</comment>
<dbReference type="PANTHER" id="PTHR43355">
    <property type="entry name" value="FLAVIN REDUCTASE (NADPH)"/>
    <property type="match status" value="1"/>
</dbReference>
<feature type="domain" description="NAD(P)-binding" evidence="1">
    <location>
        <begin position="8"/>
        <end position="193"/>
    </location>
</feature>
<dbReference type="Proteomes" id="UP000223370">
    <property type="component" value="Unassembled WGS sequence"/>
</dbReference>
<dbReference type="InterPro" id="IPR016040">
    <property type="entry name" value="NAD(P)-bd_dom"/>
</dbReference>
<dbReference type="Gene3D" id="3.40.50.720">
    <property type="entry name" value="NAD(P)-binding Rossmann-like Domain"/>
    <property type="match status" value="1"/>
</dbReference>
<reference evidence="2 3" key="1">
    <citation type="submission" date="2015-11" db="EMBL/GenBank/DDBJ databases">
        <title>Draft genome sequences of new species of the genus Lactobacillus isolated from orchardgrass silage.</title>
        <authorList>
            <person name="Tohno M."/>
            <person name="Tanizawa Y."/>
            <person name="Arita M."/>
        </authorList>
    </citation>
    <scope>NUCLEOTIDE SEQUENCE [LARGE SCALE GENOMIC DNA]</scope>
    <source>
        <strain evidence="2 3">IWT5</strain>
    </source>
</reference>